<organism evidence="3 4">
    <name type="scientific">Cinchona calisaya</name>
    <dbReference type="NCBI Taxonomy" id="153742"/>
    <lineage>
        <taxon>Eukaryota</taxon>
        <taxon>Viridiplantae</taxon>
        <taxon>Streptophyta</taxon>
        <taxon>Embryophyta</taxon>
        <taxon>Tracheophyta</taxon>
        <taxon>Spermatophyta</taxon>
        <taxon>Magnoliopsida</taxon>
        <taxon>eudicotyledons</taxon>
        <taxon>Gunneridae</taxon>
        <taxon>Pentapetalae</taxon>
        <taxon>asterids</taxon>
        <taxon>lamiids</taxon>
        <taxon>Gentianales</taxon>
        <taxon>Rubiaceae</taxon>
        <taxon>Cinchonoideae</taxon>
        <taxon>Cinchoneae</taxon>
        <taxon>Cinchona</taxon>
    </lineage>
</organism>
<protein>
    <submittedName>
        <fullName evidence="3">Uncharacterized protein</fullName>
    </submittedName>
</protein>
<dbReference type="Gene3D" id="3.40.50.1110">
    <property type="entry name" value="SGNH hydrolase"/>
    <property type="match status" value="1"/>
</dbReference>
<dbReference type="Proteomes" id="UP001630127">
    <property type="component" value="Unassembled WGS sequence"/>
</dbReference>
<dbReference type="AlphaFoldDB" id="A0ABD2ZX93"/>
<keyword evidence="2" id="KW-0325">Glycoprotein</keyword>
<dbReference type="InterPro" id="IPR036514">
    <property type="entry name" value="SGNH_hydro_sf"/>
</dbReference>
<name>A0ABD2ZX93_9GENT</name>
<keyword evidence="4" id="KW-1185">Reference proteome</keyword>
<reference evidence="3 4" key="1">
    <citation type="submission" date="2024-11" db="EMBL/GenBank/DDBJ databases">
        <title>A near-complete genome assembly of Cinchona calisaya.</title>
        <authorList>
            <person name="Lian D.C."/>
            <person name="Zhao X.W."/>
            <person name="Wei L."/>
        </authorList>
    </citation>
    <scope>NUCLEOTIDE SEQUENCE [LARGE SCALE GENOMIC DNA]</scope>
    <source>
        <tissue evidence="3">Nenye</tissue>
    </source>
</reference>
<dbReference type="PANTHER" id="PTHR22835">
    <property type="entry name" value="ZINC FINGER FYVE DOMAIN CONTAINING PROTEIN"/>
    <property type="match status" value="1"/>
</dbReference>
<dbReference type="PANTHER" id="PTHR22835:SF536">
    <property type="entry name" value="OS05G0401000 PROTEIN"/>
    <property type="match status" value="1"/>
</dbReference>
<dbReference type="Pfam" id="PF00657">
    <property type="entry name" value="Lipase_GDSL"/>
    <property type="match status" value="1"/>
</dbReference>
<accession>A0ABD2ZX93</accession>
<gene>
    <name evidence="3" type="ORF">ACH5RR_016477</name>
</gene>
<proteinExistence type="inferred from homology"/>
<comment type="similarity">
    <text evidence="1">Belongs to the 'GDSL' lipolytic enzyme family.</text>
</comment>
<evidence type="ECO:0000313" key="4">
    <source>
        <dbReference type="Proteomes" id="UP001630127"/>
    </source>
</evidence>
<evidence type="ECO:0000313" key="3">
    <source>
        <dbReference type="EMBL" id="KAL3523643.1"/>
    </source>
</evidence>
<evidence type="ECO:0000256" key="2">
    <source>
        <dbReference type="ARBA" id="ARBA00023180"/>
    </source>
</evidence>
<dbReference type="EMBL" id="JBJUIK010000007">
    <property type="protein sequence ID" value="KAL3523643.1"/>
    <property type="molecule type" value="Genomic_DNA"/>
</dbReference>
<dbReference type="InterPro" id="IPR001087">
    <property type="entry name" value="GDSL"/>
</dbReference>
<sequence>MDLPYLNPYLDSIGAPTFEKGCNFAVAGSTIRKATADAFSPFSFDVQVAQFIRFKNRVLDLQHQGMTLDKCFPATGDVFQKALYPFDIGQTDTTSAFNSNTSDEVSSIPTILAVFEDGIKDLNNL</sequence>
<comment type="caution">
    <text evidence="3">The sequence shown here is derived from an EMBL/GenBank/DDBJ whole genome shotgun (WGS) entry which is preliminary data.</text>
</comment>
<evidence type="ECO:0000256" key="1">
    <source>
        <dbReference type="ARBA" id="ARBA00008668"/>
    </source>
</evidence>